<sequence>MSPKMHTNGALPTSPIDRRLDRRHADCSNNITCPAVFRLQDGNFAIIGTNRTDELQNHLPPGSGVADYERIVVIPKAVMLAAVRTLLWSLFAAAVALSLFTVLLSPMARGSHMPTTQWHHSRP</sequence>
<comment type="caution">
    <text evidence="2">The sequence shown here is derived from an EMBL/GenBank/DDBJ whole genome shotgun (WGS) entry which is preliminary data.</text>
</comment>
<gene>
    <name evidence="2" type="ORF">JIG36_38060</name>
</gene>
<feature type="transmembrane region" description="Helical" evidence="1">
    <location>
        <begin position="86"/>
        <end position="104"/>
    </location>
</feature>
<evidence type="ECO:0000313" key="3">
    <source>
        <dbReference type="Proteomes" id="UP000632138"/>
    </source>
</evidence>
<organism evidence="2 3">
    <name type="scientific">Paractinoplanes ovalisporus</name>
    <dbReference type="NCBI Taxonomy" id="2810368"/>
    <lineage>
        <taxon>Bacteria</taxon>
        <taxon>Bacillati</taxon>
        <taxon>Actinomycetota</taxon>
        <taxon>Actinomycetes</taxon>
        <taxon>Micromonosporales</taxon>
        <taxon>Micromonosporaceae</taxon>
        <taxon>Paractinoplanes</taxon>
    </lineage>
</organism>
<proteinExistence type="predicted"/>
<keyword evidence="1" id="KW-0812">Transmembrane</keyword>
<keyword evidence="1" id="KW-0472">Membrane</keyword>
<dbReference type="EMBL" id="JAENHP010000019">
    <property type="protein sequence ID" value="MBM2621323.1"/>
    <property type="molecule type" value="Genomic_DNA"/>
</dbReference>
<keyword evidence="1" id="KW-1133">Transmembrane helix</keyword>
<accession>A0ABS2APL7</accession>
<dbReference type="Proteomes" id="UP000632138">
    <property type="component" value="Unassembled WGS sequence"/>
</dbReference>
<evidence type="ECO:0000313" key="2">
    <source>
        <dbReference type="EMBL" id="MBM2621323.1"/>
    </source>
</evidence>
<keyword evidence="3" id="KW-1185">Reference proteome</keyword>
<reference evidence="2 3" key="1">
    <citation type="submission" date="2021-01" db="EMBL/GenBank/DDBJ databases">
        <title>Actinoplanes sp. nov. LDG1-06 isolated from lichen.</title>
        <authorList>
            <person name="Saeng-In P."/>
            <person name="Phongsopitanun W."/>
            <person name="Kanchanasin P."/>
            <person name="Yuki M."/>
            <person name="Kudo T."/>
            <person name="Ohkuma M."/>
            <person name="Tanasupawat S."/>
        </authorList>
    </citation>
    <scope>NUCLEOTIDE SEQUENCE [LARGE SCALE GENOMIC DNA]</scope>
    <source>
        <strain evidence="2 3">LDG1-06</strain>
    </source>
</reference>
<name>A0ABS2APL7_9ACTN</name>
<dbReference type="RefSeq" id="WP_203381305.1">
    <property type="nucleotide sequence ID" value="NZ_JAENHP010000019.1"/>
</dbReference>
<evidence type="ECO:0000256" key="1">
    <source>
        <dbReference type="SAM" id="Phobius"/>
    </source>
</evidence>
<protein>
    <submittedName>
        <fullName evidence="2">Uncharacterized protein</fullName>
    </submittedName>
</protein>